<feature type="transmembrane region" description="Helical" evidence="2">
    <location>
        <begin position="36"/>
        <end position="56"/>
    </location>
</feature>
<keyword evidence="4" id="KW-1185">Reference proteome</keyword>
<keyword evidence="2" id="KW-1133">Transmembrane helix</keyword>
<keyword evidence="2" id="KW-0472">Membrane</keyword>
<evidence type="ECO:0000256" key="1">
    <source>
        <dbReference type="SAM" id="MobiDB-lite"/>
    </source>
</evidence>
<name>A0A2T2N4N9_CORCC</name>
<feature type="region of interest" description="Disordered" evidence="1">
    <location>
        <begin position="1"/>
        <end position="21"/>
    </location>
</feature>
<keyword evidence="2" id="KW-0812">Transmembrane</keyword>
<evidence type="ECO:0000313" key="4">
    <source>
        <dbReference type="Proteomes" id="UP000240883"/>
    </source>
</evidence>
<dbReference type="AlphaFoldDB" id="A0A2T2N4N9"/>
<dbReference type="EMBL" id="KZ678151">
    <property type="protein sequence ID" value="PSN59988.1"/>
    <property type="molecule type" value="Genomic_DNA"/>
</dbReference>
<accession>A0A2T2N4N9</accession>
<reference evidence="3 4" key="1">
    <citation type="journal article" date="2018" name="Front. Microbiol.">
        <title>Genome-Wide Analysis of Corynespora cassiicola Leaf Fall Disease Putative Effectors.</title>
        <authorList>
            <person name="Lopez D."/>
            <person name="Ribeiro S."/>
            <person name="Label P."/>
            <person name="Fumanal B."/>
            <person name="Venisse J.S."/>
            <person name="Kohler A."/>
            <person name="de Oliveira R.R."/>
            <person name="Labutti K."/>
            <person name="Lipzen A."/>
            <person name="Lail K."/>
            <person name="Bauer D."/>
            <person name="Ohm R.A."/>
            <person name="Barry K.W."/>
            <person name="Spatafora J."/>
            <person name="Grigoriev I.V."/>
            <person name="Martin F.M."/>
            <person name="Pujade-Renaud V."/>
        </authorList>
    </citation>
    <scope>NUCLEOTIDE SEQUENCE [LARGE SCALE GENOMIC DNA]</scope>
    <source>
        <strain evidence="3 4">Philippines</strain>
    </source>
</reference>
<proteinExistence type="predicted"/>
<gene>
    <name evidence="3" type="ORF">BS50DRAFT_216599</name>
</gene>
<evidence type="ECO:0000313" key="3">
    <source>
        <dbReference type="EMBL" id="PSN59988.1"/>
    </source>
</evidence>
<organism evidence="3 4">
    <name type="scientific">Corynespora cassiicola Philippines</name>
    <dbReference type="NCBI Taxonomy" id="1448308"/>
    <lineage>
        <taxon>Eukaryota</taxon>
        <taxon>Fungi</taxon>
        <taxon>Dikarya</taxon>
        <taxon>Ascomycota</taxon>
        <taxon>Pezizomycotina</taxon>
        <taxon>Dothideomycetes</taxon>
        <taxon>Pleosporomycetidae</taxon>
        <taxon>Pleosporales</taxon>
        <taxon>Corynesporascaceae</taxon>
        <taxon>Corynespora</taxon>
    </lineage>
</organism>
<protein>
    <submittedName>
        <fullName evidence="3">Uncharacterized protein</fullName>
    </submittedName>
</protein>
<dbReference type="Proteomes" id="UP000240883">
    <property type="component" value="Unassembled WGS sequence"/>
</dbReference>
<sequence>MFHSTAPPLGTDQHSTAQHSIRRTLPQHLQGELGPLYFFSCIHIPIWLFVVVFFALSKTGRACRTAQALEFGRGDRG</sequence>
<evidence type="ECO:0000256" key="2">
    <source>
        <dbReference type="SAM" id="Phobius"/>
    </source>
</evidence>